<feature type="transmembrane region" description="Helical" evidence="1">
    <location>
        <begin position="7"/>
        <end position="40"/>
    </location>
</feature>
<keyword evidence="4" id="KW-1185">Reference proteome</keyword>
<sequence>MDLAQSTWWWIFTGALIALELMVGTFYLLMLAIGTVAGALAAHLGASFTTQLVTAALVGGAAVVTCYIVRRPRLGDPSPRAQRSVNLDVGETVQVDHWNADGTATIRYRGAPWTVMHRPGVMPRPGAHRVAELVGSRLLVDPI</sequence>
<reference evidence="4" key="1">
    <citation type="journal article" date="2019" name="Int. J. Syst. Evol. Microbiol.">
        <title>The Global Catalogue of Microorganisms (GCM) 10K type strain sequencing project: providing services to taxonomists for standard genome sequencing and annotation.</title>
        <authorList>
            <consortium name="The Broad Institute Genomics Platform"/>
            <consortium name="The Broad Institute Genome Sequencing Center for Infectious Disease"/>
            <person name="Wu L."/>
            <person name="Ma J."/>
        </authorList>
    </citation>
    <scope>NUCLEOTIDE SEQUENCE [LARGE SCALE GENOMIC DNA]</scope>
    <source>
        <strain evidence="4">LMG 29247</strain>
    </source>
</reference>
<keyword evidence="1" id="KW-0472">Membrane</keyword>
<dbReference type="InterPro" id="IPR002810">
    <property type="entry name" value="NfeD-like_C"/>
</dbReference>
<comment type="caution">
    <text evidence="3">The sequence shown here is derived from an EMBL/GenBank/DDBJ whole genome shotgun (WGS) entry which is preliminary data.</text>
</comment>
<feature type="domain" description="NfeD-like C-terminal" evidence="2">
    <location>
        <begin position="86"/>
        <end position="142"/>
    </location>
</feature>
<protein>
    <submittedName>
        <fullName evidence="3">NfeD family protein</fullName>
    </submittedName>
</protein>
<dbReference type="EMBL" id="JBHUEJ010000003">
    <property type="protein sequence ID" value="MFD1709285.1"/>
    <property type="molecule type" value="Genomic_DNA"/>
</dbReference>
<keyword evidence="1" id="KW-1133">Transmembrane helix</keyword>
<organism evidence="3 4">
    <name type="scientific">Ottowia flava</name>
    <dbReference type="NCBI Taxonomy" id="2675430"/>
    <lineage>
        <taxon>Bacteria</taxon>
        <taxon>Pseudomonadati</taxon>
        <taxon>Pseudomonadota</taxon>
        <taxon>Betaproteobacteria</taxon>
        <taxon>Burkholderiales</taxon>
        <taxon>Comamonadaceae</taxon>
        <taxon>Ottowia</taxon>
    </lineage>
</organism>
<dbReference type="RefSeq" id="WP_147912957.1">
    <property type="nucleotide sequence ID" value="NZ_JBHUEJ010000003.1"/>
</dbReference>
<evidence type="ECO:0000313" key="3">
    <source>
        <dbReference type="EMBL" id="MFD1709285.1"/>
    </source>
</evidence>
<accession>A0ABW4KSQ4</accession>
<evidence type="ECO:0000259" key="2">
    <source>
        <dbReference type="Pfam" id="PF01957"/>
    </source>
</evidence>
<keyword evidence="1" id="KW-0812">Transmembrane</keyword>
<feature type="transmembrane region" description="Helical" evidence="1">
    <location>
        <begin position="52"/>
        <end position="70"/>
    </location>
</feature>
<evidence type="ECO:0000256" key="1">
    <source>
        <dbReference type="SAM" id="Phobius"/>
    </source>
</evidence>
<evidence type="ECO:0000313" key="4">
    <source>
        <dbReference type="Proteomes" id="UP001597304"/>
    </source>
</evidence>
<proteinExistence type="predicted"/>
<dbReference type="Proteomes" id="UP001597304">
    <property type="component" value="Unassembled WGS sequence"/>
</dbReference>
<name>A0ABW4KSQ4_9BURK</name>
<gene>
    <name evidence="3" type="ORF">ACFSF0_01560</name>
</gene>
<dbReference type="Pfam" id="PF01957">
    <property type="entry name" value="NfeD"/>
    <property type="match status" value="1"/>
</dbReference>